<dbReference type="AlphaFoldDB" id="A0A915Q510"/>
<protein>
    <submittedName>
        <fullName evidence="7">BHLH domain-containing protein</fullName>
    </submittedName>
</protein>
<dbReference type="WBParaSite" id="sdigi.contig6.g740.t1">
    <property type="protein sequence ID" value="sdigi.contig6.g740.t1"/>
    <property type="gene ID" value="sdigi.contig6.g740"/>
</dbReference>
<keyword evidence="2" id="KW-0805">Transcription regulation</keyword>
<evidence type="ECO:0000256" key="4">
    <source>
        <dbReference type="ARBA" id="ARBA00023242"/>
    </source>
</evidence>
<dbReference type="InterPro" id="IPR036638">
    <property type="entry name" value="HLH_DNA-bd_sf"/>
</dbReference>
<sequence length="259" mass="29818">MLRTDIEKSDSEQEKVLIKKSPSHSKWEKADILEMSVAYIKQLRRRVATHNKMKQSLSLPYFVDGFSDCVREIQNYTTLHNWPADFREYNNRLTNHLTARLRLLISELNMKEAKSNTEFILKCLEDQSQIYENSRATEKLRPKGHSPSSAMQVYRMSVESLPWDCTVTSDVHYNNPACSNHQQTSVIQPSTSRIANHRASVGCMTDTSHIPAQFEVNLGTDHCGKASLLRDNTSSSNHCNADREYPKTNCCGYRLWRPF</sequence>
<accession>A0A915Q510</accession>
<dbReference type="Pfam" id="PF00010">
    <property type="entry name" value="HLH"/>
    <property type="match status" value="1"/>
</dbReference>
<evidence type="ECO:0000256" key="2">
    <source>
        <dbReference type="ARBA" id="ARBA00023015"/>
    </source>
</evidence>
<keyword evidence="6" id="KW-1185">Reference proteome</keyword>
<reference evidence="7" key="1">
    <citation type="submission" date="2022-11" db="UniProtKB">
        <authorList>
            <consortium name="WormBaseParasite"/>
        </authorList>
    </citation>
    <scope>IDENTIFICATION</scope>
</reference>
<dbReference type="GO" id="GO:0005634">
    <property type="term" value="C:nucleus"/>
    <property type="evidence" value="ECO:0007669"/>
    <property type="project" value="UniProtKB-SubCell"/>
</dbReference>
<dbReference type="InterPro" id="IPR050370">
    <property type="entry name" value="HES_HEY"/>
</dbReference>
<organism evidence="6 7">
    <name type="scientific">Setaria digitata</name>
    <dbReference type="NCBI Taxonomy" id="48799"/>
    <lineage>
        <taxon>Eukaryota</taxon>
        <taxon>Metazoa</taxon>
        <taxon>Ecdysozoa</taxon>
        <taxon>Nematoda</taxon>
        <taxon>Chromadorea</taxon>
        <taxon>Rhabditida</taxon>
        <taxon>Spirurina</taxon>
        <taxon>Spiruromorpha</taxon>
        <taxon>Filarioidea</taxon>
        <taxon>Setariidae</taxon>
        <taxon>Setaria</taxon>
    </lineage>
</organism>
<evidence type="ECO:0000256" key="3">
    <source>
        <dbReference type="ARBA" id="ARBA00023163"/>
    </source>
</evidence>
<keyword evidence="4" id="KW-0539">Nucleus</keyword>
<dbReference type="PANTHER" id="PTHR10985">
    <property type="entry name" value="BASIC HELIX-LOOP-HELIX TRANSCRIPTION FACTOR, HES-RELATED"/>
    <property type="match status" value="1"/>
</dbReference>
<dbReference type="GO" id="GO:0046983">
    <property type="term" value="F:protein dimerization activity"/>
    <property type="evidence" value="ECO:0007669"/>
    <property type="project" value="InterPro"/>
</dbReference>
<dbReference type="InterPro" id="IPR011598">
    <property type="entry name" value="bHLH_dom"/>
</dbReference>
<evidence type="ECO:0000259" key="5">
    <source>
        <dbReference type="Pfam" id="PF00010"/>
    </source>
</evidence>
<evidence type="ECO:0000313" key="6">
    <source>
        <dbReference type="Proteomes" id="UP000887581"/>
    </source>
</evidence>
<name>A0A915Q510_9BILA</name>
<dbReference type="Proteomes" id="UP000887581">
    <property type="component" value="Unplaced"/>
</dbReference>
<comment type="subcellular location">
    <subcellularLocation>
        <location evidence="1">Nucleus</location>
    </subcellularLocation>
</comment>
<evidence type="ECO:0000313" key="7">
    <source>
        <dbReference type="WBParaSite" id="sdigi.contig6.g740.t1"/>
    </source>
</evidence>
<feature type="domain" description="BHLH" evidence="5">
    <location>
        <begin position="16"/>
        <end position="44"/>
    </location>
</feature>
<dbReference type="Gene3D" id="4.10.280.10">
    <property type="entry name" value="Helix-loop-helix DNA-binding domain"/>
    <property type="match status" value="1"/>
</dbReference>
<dbReference type="SUPFAM" id="SSF47459">
    <property type="entry name" value="HLH, helix-loop-helix DNA-binding domain"/>
    <property type="match status" value="1"/>
</dbReference>
<keyword evidence="3" id="KW-0804">Transcription</keyword>
<evidence type="ECO:0000256" key="1">
    <source>
        <dbReference type="ARBA" id="ARBA00004123"/>
    </source>
</evidence>
<proteinExistence type="predicted"/>